<dbReference type="EMBL" id="JBHMAU010000052">
    <property type="protein sequence ID" value="MFB9776334.1"/>
    <property type="molecule type" value="Genomic_DNA"/>
</dbReference>
<evidence type="ECO:0000313" key="2">
    <source>
        <dbReference type="Proteomes" id="UP001589707"/>
    </source>
</evidence>
<sequence length="107" mass="12158">MRVIVERVRGRNRDRHGNLAAPSSPLRFRAFYAPGESVEDSEQRESTETRAVLYSHRIDLDVTDLDHIVTPAPVAGTWVVDGEPQQWLSPYTGRLEGTVIRLKKFRG</sequence>
<evidence type="ECO:0000313" key="1">
    <source>
        <dbReference type="EMBL" id="MFB9776334.1"/>
    </source>
</evidence>
<accession>A0ABV5X1X9</accession>
<comment type="caution">
    <text evidence="1">The sequence shown here is derived from an EMBL/GenBank/DDBJ whole genome shotgun (WGS) entry which is preliminary data.</text>
</comment>
<dbReference type="Proteomes" id="UP001589707">
    <property type="component" value="Unassembled WGS sequence"/>
</dbReference>
<gene>
    <name evidence="1" type="ORF">ACFFN1_07945</name>
</gene>
<proteinExistence type="predicted"/>
<dbReference type="RefSeq" id="WP_376840147.1">
    <property type="nucleotide sequence ID" value="NZ_JBHMAU010000052.1"/>
</dbReference>
<reference evidence="1 2" key="1">
    <citation type="submission" date="2024-09" db="EMBL/GenBank/DDBJ databases">
        <authorList>
            <person name="Sun Q."/>
            <person name="Mori K."/>
        </authorList>
    </citation>
    <scope>NUCLEOTIDE SEQUENCE [LARGE SCALE GENOMIC DNA]</scope>
    <source>
        <strain evidence="1 2">JCM 11683</strain>
    </source>
</reference>
<evidence type="ECO:0008006" key="3">
    <source>
        <dbReference type="Google" id="ProtNLM"/>
    </source>
</evidence>
<name>A0ABV5X1X9_9MICO</name>
<organism evidence="1 2">
    <name type="scientific">Brevibacterium otitidis</name>
    <dbReference type="NCBI Taxonomy" id="53364"/>
    <lineage>
        <taxon>Bacteria</taxon>
        <taxon>Bacillati</taxon>
        <taxon>Actinomycetota</taxon>
        <taxon>Actinomycetes</taxon>
        <taxon>Micrococcales</taxon>
        <taxon>Brevibacteriaceae</taxon>
        <taxon>Brevibacterium</taxon>
    </lineage>
</organism>
<protein>
    <recommendedName>
        <fullName evidence="3">Head-to-tail stopper</fullName>
    </recommendedName>
</protein>
<keyword evidence="2" id="KW-1185">Reference proteome</keyword>